<feature type="region of interest" description="Disordered" evidence="1">
    <location>
        <begin position="332"/>
        <end position="351"/>
    </location>
</feature>
<organism evidence="2 3">
    <name type="scientific">Synaphobranchus kaupii</name>
    <name type="common">Kaup's arrowtooth eel</name>
    <dbReference type="NCBI Taxonomy" id="118154"/>
    <lineage>
        <taxon>Eukaryota</taxon>
        <taxon>Metazoa</taxon>
        <taxon>Chordata</taxon>
        <taxon>Craniata</taxon>
        <taxon>Vertebrata</taxon>
        <taxon>Euteleostomi</taxon>
        <taxon>Actinopterygii</taxon>
        <taxon>Neopterygii</taxon>
        <taxon>Teleostei</taxon>
        <taxon>Anguilliformes</taxon>
        <taxon>Synaphobranchidae</taxon>
        <taxon>Synaphobranchus</taxon>
    </lineage>
</organism>
<feature type="compositionally biased region" description="Low complexity" evidence="1">
    <location>
        <begin position="262"/>
        <end position="274"/>
    </location>
</feature>
<gene>
    <name evidence="2" type="ORF">SKAU_G00031690</name>
</gene>
<dbReference type="Proteomes" id="UP001152622">
    <property type="component" value="Chromosome 1"/>
</dbReference>
<proteinExistence type="predicted"/>
<name>A0A9Q1JD80_SYNKA</name>
<dbReference type="AlphaFoldDB" id="A0A9Q1JD80"/>
<feature type="region of interest" description="Disordered" evidence="1">
    <location>
        <begin position="356"/>
        <end position="434"/>
    </location>
</feature>
<feature type="compositionally biased region" description="Polar residues" evidence="1">
    <location>
        <begin position="233"/>
        <end position="245"/>
    </location>
</feature>
<accession>A0A9Q1JD80</accession>
<evidence type="ECO:0000256" key="1">
    <source>
        <dbReference type="SAM" id="MobiDB-lite"/>
    </source>
</evidence>
<sequence length="434" mass="47588">MLQRMEIKSSSSSSFPIENYLDGRQSLQPRAAAQGGDRGVHRPILKWGRGRPDNIGERSMTLFHPTPAGRGQKNGDSEDDLGILGNFGGSVPLGACWDPNSSISRWGKRQTLPPHAPLDVLVQNCQPGNENQTSETFPTQGPVLTPLCARLGNSVPSMMWHHHPERAAQHKLTHLVDDKARQDMGWSRGTSVIWGDPVQMSPWARGTRPLPDLEQKGVSEGGKIISPGPRRNIPQQDSTGASNLTEPVERSKTGRPLNPLWESDASQDESAASDPITPRPAQKEGRNLTAATDVPNPGFDLGTCNVVAMGNRDSIISAQTLGQDAVAGFPPLGPDSSWGKKGDYGGTPDIVGQAAPLETLAPHQKVENTPSRKKRRATERRTGRWTERIKERWRDRRTSLGKSRMGQRTVEGGTDEMRSREEEREEPQQCCDLK</sequence>
<protein>
    <submittedName>
        <fullName evidence="2">Uncharacterized protein</fullName>
    </submittedName>
</protein>
<feature type="region of interest" description="Disordered" evidence="1">
    <location>
        <begin position="194"/>
        <end position="296"/>
    </location>
</feature>
<feature type="compositionally biased region" description="Basic and acidic residues" evidence="1">
    <location>
        <begin position="379"/>
        <end position="398"/>
    </location>
</feature>
<evidence type="ECO:0000313" key="3">
    <source>
        <dbReference type="Proteomes" id="UP001152622"/>
    </source>
</evidence>
<reference evidence="2" key="1">
    <citation type="journal article" date="2023" name="Science">
        <title>Genome structures resolve the early diversification of teleost fishes.</title>
        <authorList>
            <person name="Parey E."/>
            <person name="Louis A."/>
            <person name="Montfort J."/>
            <person name="Bouchez O."/>
            <person name="Roques C."/>
            <person name="Iampietro C."/>
            <person name="Lluch J."/>
            <person name="Castinel A."/>
            <person name="Donnadieu C."/>
            <person name="Desvignes T."/>
            <person name="Floi Bucao C."/>
            <person name="Jouanno E."/>
            <person name="Wen M."/>
            <person name="Mejri S."/>
            <person name="Dirks R."/>
            <person name="Jansen H."/>
            <person name="Henkel C."/>
            <person name="Chen W.J."/>
            <person name="Zahm M."/>
            <person name="Cabau C."/>
            <person name="Klopp C."/>
            <person name="Thompson A.W."/>
            <person name="Robinson-Rechavi M."/>
            <person name="Braasch I."/>
            <person name="Lecointre G."/>
            <person name="Bobe J."/>
            <person name="Postlethwait J.H."/>
            <person name="Berthelot C."/>
            <person name="Roest Crollius H."/>
            <person name="Guiguen Y."/>
        </authorList>
    </citation>
    <scope>NUCLEOTIDE SEQUENCE</scope>
    <source>
        <strain evidence="2">WJC10195</strain>
    </source>
</reference>
<evidence type="ECO:0000313" key="2">
    <source>
        <dbReference type="EMBL" id="KAJ8382391.1"/>
    </source>
</evidence>
<dbReference type="OrthoDB" id="8960114at2759"/>
<keyword evidence="3" id="KW-1185">Reference proteome</keyword>
<comment type="caution">
    <text evidence="2">The sequence shown here is derived from an EMBL/GenBank/DDBJ whole genome shotgun (WGS) entry which is preliminary data.</text>
</comment>
<feature type="region of interest" description="Disordered" evidence="1">
    <location>
        <begin position="29"/>
        <end position="58"/>
    </location>
</feature>
<dbReference type="EMBL" id="JAINUF010000001">
    <property type="protein sequence ID" value="KAJ8382391.1"/>
    <property type="molecule type" value="Genomic_DNA"/>
</dbReference>